<reference evidence="2 3" key="1">
    <citation type="journal article" date="2018" name="Front. Microbiol.">
        <title>Comparative Genomics of the Herbivore Gut Symbiont Lactobacillus reuteri Reveals Genetic Diversity and Lifestyle Adaptation.</title>
        <authorList>
            <person name="Zhao J."/>
        </authorList>
    </citation>
    <scope>NUCLEOTIDE SEQUENCE [LARGE SCALE GENOMIC DNA]</scope>
    <source>
        <strain evidence="2 3">LR10</strain>
    </source>
</reference>
<feature type="compositionally biased region" description="Low complexity" evidence="1">
    <location>
        <begin position="125"/>
        <end position="146"/>
    </location>
</feature>
<dbReference type="Gene3D" id="1.10.10.10">
    <property type="entry name" value="Winged helix-like DNA-binding domain superfamily/Winged helix DNA-binding domain"/>
    <property type="match status" value="1"/>
</dbReference>
<sequence>MEQPSYYSILTANVRYDKELKANEKLLFSEITALSNRNGYCHATNKYFAQLYDKNSSTISDWINHLKQRGYLKVVMIKDGKQIKERRLFPISNPIRENPNTPSKKTVEGYSEKAEYPIQKNPKENITSINNTSTNNTSAGTQSASSENPFDLIHEYHINANEGDHLSVFLNAINQLGEPLVCWAIRQTADGPAPHSWSYLKKVFNRLKADNISSVEEANKRAEEHKRGKNSGSITKSRKKRIYD</sequence>
<organism evidence="2 3">
    <name type="scientific">Limosilactobacillus reuteri</name>
    <name type="common">Lactobacillus reuteri</name>
    <dbReference type="NCBI Taxonomy" id="1598"/>
    <lineage>
        <taxon>Bacteria</taxon>
        <taxon>Bacillati</taxon>
        <taxon>Bacillota</taxon>
        <taxon>Bacilli</taxon>
        <taxon>Lactobacillales</taxon>
        <taxon>Lactobacillaceae</taxon>
        <taxon>Limosilactobacillus</taxon>
    </lineage>
</organism>
<dbReference type="RefSeq" id="WP_109915761.1">
    <property type="nucleotide sequence ID" value="NZ_QGHP01000092.1"/>
</dbReference>
<name>A0A855XAR1_LIMRT</name>
<gene>
    <name evidence="2" type="ORF">DKZ22_09930</name>
</gene>
<feature type="compositionally biased region" description="Basic and acidic residues" evidence="1">
    <location>
        <begin position="105"/>
        <end position="115"/>
    </location>
</feature>
<dbReference type="InterPro" id="IPR036388">
    <property type="entry name" value="WH-like_DNA-bd_sf"/>
</dbReference>
<dbReference type="AlphaFoldDB" id="A0A855XAR1"/>
<protein>
    <submittedName>
        <fullName evidence="2">DnaD domain protein</fullName>
    </submittedName>
</protein>
<evidence type="ECO:0000313" key="3">
    <source>
        <dbReference type="Proteomes" id="UP000245980"/>
    </source>
</evidence>
<dbReference type="Proteomes" id="UP000245980">
    <property type="component" value="Unassembled WGS sequence"/>
</dbReference>
<feature type="region of interest" description="Disordered" evidence="1">
    <location>
        <begin position="218"/>
        <end position="244"/>
    </location>
</feature>
<evidence type="ECO:0000256" key="1">
    <source>
        <dbReference type="SAM" id="MobiDB-lite"/>
    </source>
</evidence>
<accession>A0A855XAR1</accession>
<comment type="caution">
    <text evidence="2">The sequence shown here is derived from an EMBL/GenBank/DDBJ whole genome shotgun (WGS) entry which is preliminary data.</text>
</comment>
<feature type="region of interest" description="Disordered" evidence="1">
    <location>
        <begin position="92"/>
        <end position="146"/>
    </location>
</feature>
<dbReference type="Pfam" id="PF13730">
    <property type="entry name" value="HTH_36"/>
    <property type="match status" value="1"/>
</dbReference>
<dbReference type="EMBL" id="QGHT01000064">
    <property type="protein sequence ID" value="PWT39894.1"/>
    <property type="molecule type" value="Genomic_DNA"/>
</dbReference>
<evidence type="ECO:0000313" key="2">
    <source>
        <dbReference type="EMBL" id="PWT39894.1"/>
    </source>
</evidence>
<proteinExistence type="predicted"/>